<comment type="caution">
    <text evidence="9">The sequence shown here is derived from an EMBL/GenBank/DDBJ whole genome shotgun (WGS) entry which is preliminary data.</text>
</comment>
<dbReference type="PROSITE" id="PS50022">
    <property type="entry name" value="FA58C_3"/>
    <property type="match status" value="2"/>
</dbReference>
<dbReference type="Gene3D" id="2.60.120.260">
    <property type="entry name" value="Galactose-binding domain-like"/>
    <property type="match status" value="2"/>
</dbReference>
<dbReference type="EC" id="3.2.1.89" evidence="3 6"/>
<dbReference type="InterPro" id="IPR017853">
    <property type="entry name" value="GH"/>
</dbReference>
<proteinExistence type="inferred from homology"/>
<reference evidence="10" key="1">
    <citation type="journal article" date="2019" name="Int. J. Syst. Evol. Microbiol.">
        <title>The Global Catalogue of Microorganisms (GCM) 10K type strain sequencing project: providing services to taxonomists for standard genome sequencing and annotation.</title>
        <authorList>
            <consortium name="The Broad Institute Genomics Platform"/>
            <consortium name="The Broad Institute Genome Sequencing Center for Infectious Disease"/>
            <person name="Wu L."/>
            <person name="Ma J."/>
        </authorList>
    </citation>
    <scope>NUCLEOTIDE SEQUENCE [LARGE SCALE GENOMIC DNA]</scope>
    <source>
        <strain evidence="10">JCM 18304</strain>
    </source>
</reference>
<comment type="catalytic activity">
    <reaction evidence="1 6">
        <text>The enzyme specifically hydrolyzes (1-&gt;4)-beta-D-galactosidic linkages in type I arabinogalactans.</text>
        <dbReference type="EC" id="3.2.1.89"/>
    </reaction>
</comment>
<evidence type="ECO:0000256" key="1">
    <source>
        <dbReference type="ARBA" id="ARBA00001695"/>
    </source>
</evidence>
<gene>
    <name evidence="9" type="ORF">GCM10023322_09030</name>
</gene>
<dbReference type="PANTHER" id="PTHR34983">
    <property type="entry name" value="ARABINOGALACTAN ENDO-BETA-1,4-GALACTANASE A"/>
    <property type="match status" value="1"/>
</dbReference>
<dbReference type="SUPFAM" id="SSF49785">
    <property type="entry name" value="Galactose-binding domain-like"/>
    <property type="match status" value="2"/>
</dbReference>
<feature type="signal peptide" evidence="6">
    <location>
        <begin position="1"/>
        <end position="21"/>
    </location>
</feature>
<evidence type="ECO:0000256" key="6">
    <source>
        <dbReference type="RuleBase" id="RU361192"/>
    </source>
</evidence>
<evidence type="ECO:0000256" key="4">
    <source>
        <dbReference type="ARBA" id="ARBA00022801"/>
    </source>
</evidence>
<evidence type="ECO:0000256" key="2">
    <source>
        <dbReference type="ARBA" id="ARBA00010687"/>
    </source>
</evidence>
<evidence type="ECO:0000256" key="7">
    <source>
        <dbReference type="SAM" id="MobiDB-lite"/>
    </source>
</evidence>
<feature type="region of interest" description="Disordered" evidence="7">
    <location>
        <begin position="551"/>
        <end position="575"/>
    </location>
</feature>
<dbReference type="SUPFAM" id="SSF51445">
    <property type="entry name" value="(Trans)glycosidases"/>
    <property type="match status" value="2"/>
</dbReference>
<evidence type="ECO:0000313" key="10">
    <source>
        <dbReference type="Proteomes" id="UP001501570"/>
    </source>
</evidence>
<comment type="similarity">
    <text evidence="2 6">Belongs to the glycosyl hydrolase 53 family.</text>
</comment>
<sequence>MLGTVMAATAGLPAVAGPAQAATLAPLPDGLNVAIGRHVSADTGSAPGSSLAAAIDGDGTSRWCPSTVGPHTLTVDLGRVTQVTGTGVTFSGEEGNDGSFYSVTTGVNRPDQTPLPHQAPGDRNGIVQGPLYLFAGSAADADTTVKARYVTLHYQVPREQNICVQEFRVFSDTATSDPTLQLGGDLTGLVADDAQPWSSGGTTESMLSILTSGGMNYGRVRLLVNPTDCGATCADLTNGLAVAKRLKAAGMKVSLELDYSDTPTSSAAQPIPAAWSGQSLSTLARSVRDYTRSVIAAFAANGTPVAEVSLGNDISQGMLWPSGQLRFGSTGHADWSGLTTLLAAGAQGARDGAPRGKAPLIQVVLDSGADNTASVDFLNHLSNAHVPFDVIGEAYLPWRNGSFTALAANLRDLAARYHKPLVVAESEFPYANISGFGSYSTTVPYPDTLPGYAISPAGQASYQRDLVSLLASLPGHEGRGVFYSTPDTAGSLGWFTAAGAAQPAADAFRVGSSATLYHGRSLALSPSVTGTTGAAQPATDPAATELAATNDAAGGAGQPDAAPQPGTLPPLPAGLDAAIGAKASTQDGAAPGTPVGNVADGDGTSAWCPGTLGTHTVTIDLGRPVDITGTGVTFSGEQSGDGATYQISTGLEKPGRTPFPHQAAGADNPVNPGALYLFAGSAANTAATVKARYVTLTYQEPRERNVCVQELRVFSTDAHPAANLELGADLSTLISDTATYTLNGTSEPILSIFKDGGLNYVRLRLWIDPGRPDCSTASCPSLANDLAMAKQIKAAGMGLLLDFHYSDTWADPQHQNVPSAWAGQTLDQLATSIHDYTQSVIAAFAANGTPVDQAAIGNEITQGTIWAATSIAGASGTVVPAGTTTIKVASTSGIRPGDTLFIDAGANLVPNQLTETDRVVSVGTAGPDGTGITLAEPLEFDHNATVAVQDVQASGKLLFDPRTGKADWTSLTTLLRSAVQGAKAGNPAGHQLLIQLHVDRGADNATTVDWFNHMVAAGVPFDVIGESYYPWYHGPMSAMQANLTALVNRFHKYVMIAEDQFPQNPQGGYGTYNAANANYPDTLPGYLVTPAGQASYQRDLNSIVASLPEGKGLGVFYWDGDGQGNLGMFNQQHAAQPVIYANQVGAASQSKPKQ</sequence>
<dbReference type="PANTHER" id="PTHR34983:SF1">
    <property type="entry name" value="ARABINOGALACTAN ENDO-BETA-1,4-GALACTANASE A"/>
    <property type="match status" value="1"/>
</dbReference>
<evidence type="ECO:0000259" key="8">
    <source>
        <dbReference type="PROSITE" id="PS50022"/>
    </source>
</evidence>
<organism evidence="9 10">
    <name type="scientific">Rugosimonospora acidiphila</name>
    <dbReference type="NCBI Taxonomy" id="556531"/>
    <lineage>
        <taxon>Bacteria</taxon>
        <taxon>Bacillati</taxon>
        <taxon>Actinomycetota</taxon>
        <taxon>Actinomycetes</taxon>
        <taxon>Micromonosporales</taxon>
        <taxon>Micromonosporaceae</taxon>
        <taxon>Rugosimonospora</taxon>
    </lineage>
</organism>
<keyword evidence="10" id="KW-1185">Reference proteome</keyword>
<dbReference type="Gene3D" id="3.20.20.80">
    <property type="entry name" value="Glycosidases"/>
    <property type="match status" value="2"/>
</dbReference>
<evidence type="ECO:0000256" key="5">
    <source>
        <dbReference type="ARBA" id="ARBA00023295"/>
    </source>
</evidence>
<dbReference type="InterPro" id="IPR000421">
    <property type="entry name" value="FA58C"/>
</dbReference>
<dbReference type="EMBL" id="BAABJQ010000002">
    <property type="protein sequence ID" value="GAA5179341.1"/>
    <property type="molecule type" value="Genomic_DNA"/>
</dbReference>
<dbReference type="Pfam" id="PF07745">
    <property type="entry name" value="Glyco_hydro_53"/>
    <property type="match status" value="3"/>
</dbReference>
<evidence type="ECO:0000313" key="9">
    <source>
        <dbReference type="EMBL" id="GAA5179341.1"/>
    </source>
</evidence>
<keyword evidence="5 6" id="KW-0326">Glycosidase</keyword>
<feature type="domain" description="F5/8 type C" evidence="8">
    <location>
        <begin position="25"/>
        <end position="172"/>
    </location>
</feature>
<feature type="compositionally biased region" description="Low complexity" evidence="7">
    <location>
        <begin position="551"/>
        <end position="565"/>
    </location>
</feature>
<accession>A0ABP9RK51</accession>
<feature type="chain" id="PRO_5045008920" description="Arabinogalactan endo-beta-1,4-galactanase" evidence="6">
    <location>
        <begin position="22"/>
        <end position="1154"/>
    </location>
</feature>
<keyword evidence="6" id="KW-0732">Signal</keyword>
<dbReference type="Proteomes" id="UP001501570">
    <property type="component" value="Unassembled WGS sequence"/>
</dbReference>
<evidence type="ECO:0000256" key="3">
    <source>
        <dbReference type="ARBA" id="ARBA00012556"/>
    </source>
</evidence>
<name>A0ABP9RK51_9ACTN</name>
<feature type="domain" description="F5/8 type C" evidence="8">
    <location>
        <begin position="556"/>
        <end position="716"/>
    </location>
</feature>
<dbReference type="InterPro" id="IPR008979">
    <property type="entry name" value="Galactose-bd-like_sf"/>
</dbReference>
<dbReference type="InterPro" id="IPR011683">
    <property type="entry name" value="Glyco_hydro_53"/>
</dbReference>
<keyword evidence="4 6" id="KW-0378">Hydrolase</keyword>
<dbReference type="Pfam" id="PF00754">
    <property type="entry name" value="F5_F8_type_C"/>
    <property type="match status" value="2"/>
</dbReference>
<protein>
    <recommendedName>
        <fullName evidence="3 6">Arabinogalactan endo-beta-1,4-galactanase</fullName>
        <ecNumber evidence="3 6">3.2.1.89</ecNumber>
    </recommendedName>
</protein>